<accession>A0A7S2G541</accession>
<evidence type="ECO:0000256" key="2">
    <source>
        <dbReference type="ARBA" id="ARBA00022840"/>
    </source>
</evidence>
<dbReference type="GO" id="GO:0051731">
    <property type="term" value="F:polynucleotide 5'-hydroxyl-kinase activity"/>
    <property type="evidence" value="ECO:0007669"/>
    <property type="project" value="InterPro"/>
</dbReference>
<dbReference type="GO" id="GO:0005634">
    <property type="term" value="C:nucleus"/>
    <property type="evidence" value="ECO:0007669"/>
    <property type="project" value="TreeGrafter"/>
</dbReference>
<dbReference type="Pfam" id="PF06807">
    <property type="entry name" value="Clp1"/>
    <property type="match status" value="1"/>
</dbReference>
<keyword evidence="2" id="KW-0067">ATP-binding</keyword>
<evidence type="ECO:0000256" key="1">
    <source>
        <dbReference type="ARBA" id="ARBA00022741"/>
    </source>
</evidence>
<proteinExistence type="predicted"/>
<feature type="region of interest" description="Disordered" evidence="3">
    <location>
        <begin position="69"/>
        <end position="92"/>
    </location>
</feature>
<reference evidence="6" key="1">
    <citation type="submission" date="2021-01" db="EMBL/GenBank/DDBJ databases">
        <authorList>
            <person name="Corre E."/>
            <person name="Pelletier E."/>
            <person name="Niang G."/>
            <person name="Scheremetjew M."/>
            <person name="Finn R."/>
            <person name="Kale V."/>
            <person name="Holt S."/>
            <person name="Cochrane G."/>
            <person name="Meng A."/>
            <person name="Brown T."/>
            <person name="Cohen L."/>
        </authorList>
    </citation>
    <scope>NUCLEOTIDE SEQUENCE</scope>
    <source>
        <strain evidence="6">CCMP1381</strain>
    </source>
</reference>
<feature type="domain" description="Clp1 C-terminal" evidence="4">
    <location>
        <begin position="96"/>
        <end position="218"/>
    </location>
</feature>
<dbReference type="GO" id="GO:0006388">
    <property type="term" value="P:tRNA splicing, via endonucleolytic cleavage and ligation"/>
    <property type="evidence" value="ECO:0007669"/>
    <property type="project" value="TreeGrafter"/>
</dbReference>
<dbReference type="Pfam" id="PF16575">
    <property type="entry name" value="CLP1_P"/>
    <property type="match status" value="1"/>
</dbReference>
<protein>
    <submittedName>
        <fullName evidence="6">Uncharacterized protein</fullName>
    </submittedName>
</protein>
<dbReference type="InterPro" id="IPR045116">
    <property type="entry name" value="Clp1/Grc3"/>
</dbReference>
<evidence type="ECO:0000313" key="6">
    <source>
        <dbReference type="EMBL" id="CAD9431405.1"/>
    </source>
</evidence>
<dbReference type="Gene3D" id="2.40.30.330">
    <property type="entry name" value="Pre-mRNA cleavage complex subunit Clp1, C-terminal domain"/>
    <property type="match status" value="1"/>
</dbReference>
<evidence type="ECO:0000256" key="3">
    <source>
        <dbReference type="SAM" id="MobiDB-lite"/>
    </source>
</evidence>
<gene>
    <name evidence="6" type="ORF">DSPE1174_LOCUS16129</name>
</gene>
<evidence type="ECO:0000259" key="4">
    <source>
        <dbReference type="Pfam" id="PF06807"/>
    </source>
</evidence>
<sequence length="218" mass="23767">MKELGIDVVLVMGHDRLFQQLLKTCSSDLVDNKVTVVKLPRSGGVVNRDPGVRSLQRSRRIKHYFYSSTLPQDTQPSGAVEGEKGKDNTIPPPLPLSPCPIDLKLSQVKLWAFVGGGRTSSVELDGLLPVTGESTIDPCALERIEPTTALLHTLMAVYHAPEEDSEEDELKFVQEGTIAGFVVVQEISVDRQSMTVLAPCPGRLPSVHLVSGGVKWME</sequence>
<dbReference type="InterPro" id="IPR010655">
    <property type="entry name" value="Clp1_C"/>
</dbReference>
<feature type="domain" description="Clp1 P-loop" evidence="5">
    <location>
        <begin position="4"/>
        <end position="67"/>
    </location>
</feature>
<dbReference type="PANTHER" id="PTHR12755">
    <property type="entry name" value="CLEAVAGE/POLYADENYLATION FACTOR IA SUBUNIT CLP1P"/>
    <property type="match status" value="1"/>
</dbReference>
<dbReference type="InterPro" id="IPR038238">
    <property type="entry name" value="Clp1_C_sf"/>
</dbReference>
<dbReference type="AlphaFoldDB" id="A0A7S2G541"/>
<dbReference type="InterPro" id="IPR032319">
    <property type="entry name" value="CLP1_P"/>
</dbReference>
<name>A0A7S2G541_9STRA</name>
<dbReference type="InterPro" id="IPR027417">
    <property type="entry name" value="P-loop_NTPase"/>
</dbReference>
<dbReference type="GO" id="GO:0031124">
    <property type="term" value="P:mRNA 3'-end processing"/>
    <property type="evidence" value="ECO:0007669"/>
    <property type="project" value="InterPro"/>
</dbReference>
<dbReference type="Gene3D" id="3.40.50.300">
    <property type="entry name" value="P-loop containing nucleotide triphosphate hydrolases"/>
    <property type="match status" value="1"/>
</dbReference>
<keyword evidence="1" id="KW-0547">Nucleotide-binding</keyword>
<dbReference type="EMBL" id="HBGS01031495">
    <property type="protein sequence ID" value="CAD9431405.1"/>
    <property type="molecule type" value="Transcribed_RNA"/>
</dbReference>
<dbReference type="GO" id="GO:0005524">
    <property type="term" value="F:ATP binding"/>
    <property type="evidence" value="ECO:0007669"/>
    <property type="project" value="UniProtKB-KW"/>
</dbReference>
<organism evidence="6">
    <name type="scientific">Octactis speculum</name>
    <dbReference type="NCBI Taxonomy" id="3111310"/>
    <lineage>
        <taxon>Eukaryota</taxon>
        <taxon>Sar</taxon>
        <taxon>Stramenopiles</taxon>
        <taxon>Ochrophyta</taxon>
        <taxon>Dictyochophyceae</taxon>
        <taxon>Dictyochales</taxon>
        <taxon>Dictyochaceae</taxon>
        <taxon>Octactis</taxon>
    </lineage>
</organism>
<dbReference type="PANTHER" id="PTHR12755:SF6">
    <property type="entry name" value="POLYRIBONUCLEOTIDE 5'-HYDROXYL-KINASE CLP1"/>
    <property type="match status" value="1"/>
</dbReference>
<evidence type="ECO:0000259" key="5">
    <source>
        <dbReference type="Pfam" id="PF16575"/>
    </source>
</evidence>